<proteinExistence type="predicted"/>
<evidence type="ECO:0000256" key="1">
    <source>
        <dbReference type="SAM" id="MobiDB-lite"/>
    </source>
</evidence>
<sequence length="410" mass="47139">MSFYESKSLLQLRTRHAAILRLLEKKDVHISSQDRQPAVRNLLSADDTDEKIACGHKLHRLVAIAGKHGIEIPPGLLAPLKDQEKLSSLPEELLTNIIEQVILARWRRELPADVNEDDLAEWEADVLRPFFSTRSGKKTANAPSGKEEEDSAETKRSRLSLFRIALPAFVDHLLLSADFDGEDRIDEEIEDDEEDGDFIDLQDTINDWAVMHPSRLRKNVKHVEIWVILGGFDRDIDSSNAVYQPEQHRRRVEAASQLLPLLPSIFPKMRDLNITFYISSKEVDRPAKPFEQPLRLHRDDTVLLPTERQIKQDLVRLVQQVRNLEVSKKTVSLRVHSDTPVVTEEEDRRGKTRESAEEIVDMMAKQKEGHKYEFELLAEKSEQEIADEKAREEAAAQMEWEGDMEIDEIV</sequence>
<feature type="region of interest" description="Disordered" evidence="1">
    <location>
        <begin position="134"/>
        <end position="153"/>
    </location>
</feature>
<evidence type="ECO:0000313" key="2">
    <source>
        <dbReference type="EMBL" id="CAK4032875.1"/>
    </source>
</evidence>
<reference evidence="2" key="1">
    <citation type="submission" date="2023-11" db="EMBL/GenBank/DDBJ databases">
        <authorList>
            <person name="Alioto T."/>
            <person name="Alioto T."/>
            <person name="Gomez Garrido J."/>
        </authorList>
    </citation>
    <scope>NUCLEOTIDE SEQUENCE</scope>
</reference>
<name>A0AAI9EE93_9PEZI</name>
<dbReference type="Proteomes" id="UP001296104">
    <property type="component" value="Unassembled WGS sequence"/>
</dbReference>
<protein>
    <submittedName>
        <fullName evidence="2">Uncharacterized protein</fullName>
    </submittedName>
</protein>
<gene>
    <name evidence="2" type="ORF">LECACI_7A008033</name>
</gene>
<keyword evidence="3" id="KW-1185">Reference proteome</keyword>
<comment type="caution">
    <text evidence="2">The sequence shown here is derived from an EMBL/GenBank/DDBJ whole genome shotgun (WGS) entry which is preliminary data.</text>
</comment>
<organism evidence="2 3">
    <name type="scientific">Lecanosticta acicola</name>
    <dbReference type="NCBI Taxonomy" id="111012"/>
    <lineage>
        <taxon>Eukaryota</taxon>
        <taxon>Fungi</taxon>
        <taxon>Dikarya</taxon>
        <taxon>Ascomycota</taxon>
        <taxon>Pezizomycotina</taxon>
        <taxon>Dothideomycetes</taxon>
        <taxon>Dothideomycetidae</taxon>
        <taxon>Mycosphaerellales</taxon>
        <taxon>Mycosphaerellaceae</taxon>
        <taxon>Lecanosticta</taxon>
    </lineage>
</organism>
<accession>A0AAI9EE93</accession>
<evidence type="ECO:0000313" key="3">
    <source>
        <dbReference type="Proteomes" id="UP001296104"/>
    </source>
</evidence>
<dbReference type="EMBL" id="CAVMBE010000073">
    <property type="protein sequence ID" value="CAK4032875.1"/>
    <property type="molecule type" value="Genomic_DNA"/>
</dbReference>
<dbReference type="AlphaFoldDB" id="A0AAI9EE93"/>